<proteinExistence type="predicted"/>
<dbReference type="AlphaFoldDB" id="A0A5J5J0E7"/>
<dbReference type="OrthoDB" id="5074642at2"/>
<dbReference type="RefSeq" id="WP_150450084.1">
    <property type="nucleotide sequence ID" value="NZ_VYSA01000004.1"/>
</dbReference>
<comment type="caution">
    <text evidence="1">The sequence shown here is derived from an EMBL/GenBank/DDBJ whole genome shotgun (WGS) entry which is preliminary data.</text>
</comment>
<dbReference type="EMBL" id="VYSA01000004">
    <property type="protein sequence ID" value="KAA9105942.1"/>
    <property type="molecule type" value="Genomic_DNA"/>
</dbReference>
<organism evidence="1 2">
    <name type="scientific">Microbacterium rhizomatis</name>
    <dbReference type="NCBI Taxonomy" id="1631477"/>
    <lineage>
        <taxon>Bacteria</taxon>
        <taxon>Bacillati</taxon>
        <taxon>Actinomycetota</taxon>
        <taxon>Actinomycetes</taxon>
        <taxon>Micrococcales</taxon>
        <taxon>Microbacteriaceae</taxon>
        <taxon>Microbacterium</taxon>
    </lineage>
</organism>
<accession>A0A5J5J0E7</accession>
<dbReference type="Proteomes" id="UP000325827">
    <property type="component" value="Unassembled WGS sequence"/>
</dbReference>
<gene>
    <name evidence="1" type="ORF">F6B43_16400</name>
</gene>
<reference evidence="2" key="1">
    <citation type="submission" date="2019-09" db="EMBL/GenBank/DDBJ databases">
        <title>Mumia zhuanghuii sp. nov. isolated from the intestinal contents of plateau pika (Ochotona curzoniae) in the Qinghai-Tibet plateau of China.</title>
        <authorList>
            <person name="Tian Z."/>
        </authorList>
    </citation>
    <scope>NUCLEOTIDE SEQUENCE [LARGE SCALE GENOMIC DNA]</scope>
    <source>
        <strain evidence="2">JCM 30598</strain>
    </source>
</reference>
<protein>
    <submittedName>
        <fullName evidence="1">Uncharacterized protein</fullName>
    </submittedName>
</protein>
<evidence type="ECO:0000313" key="2">
    <source>
        <dbReference type="Proteomes" id="UP000325827"/>
    </source>
</evidence>
<evidence type="ECO:0000313" key="1">
    <source>
        <dbReference type="EMBL" id="KAA9105942.1"/>
    </source>
</evidence>
<sequence>MTRQTVSWIQHAEVVVTVDIELNELAAWAAKSAYVRALVGTDATSADVMQVQRLLESNGHVRDALIRLWVTSRATENG</sequence>
<name>A0A5J5J0E7_9MICO</name>
<keyword evidence="2" id="KW-1185">Reference proteome</keyword>